<dbReference type="GO" id="GO:0031640">
    <property type="term" value="P:killing of cells of another organism"/>
    <property type="evidence" value="ECO:0007669"/>
    <property type="project" value="UniProtKB-KW"/>
</dbReference>
<sequence>MDEIIKRIKVYEGYSEKPYVCPAGKWTIGYGYNYEDRGFRTDEITEILRNGFSVGLAEKLLIRDVQECIRALGNIYPFFKKLDEVRHAVLADMVYQLGMNGFKEFRKMLYAVQQGDYGRASEEMRDSLWYGQSGRRSVINTTQMKTGEWEEII</sequence>
<dbReference type="Gene3D" id="1.10.530.40">
    <property type="match status" value="1"/>
</dbReference>
<dbReference type="GO" id="GO:0009253">
    <property type="term" value="P:peptidoglycan catabolic process"/>
    <property type="evidence" value="ECO:0007669"/>
    <property type="project" value="InterPro"/>
</dbReference>
<proteinExistence type="inferred from homology"/>
<dbReference type="InterPro" id="IPR023346">
    <property type="entry name" value="Lysozyme-like_dom_sf"/>
</dbReference>
<keyword evidence="1 3" id="KW-0929">Antimicrobial</keyword>
<reference evidence="4 5" key="1">
    <citation type="journal article" date="2010" name="Stand. Genomic Sci.">
        <title>Complete genome sequence of Denitrovibrio acetiphilus type strain (N2460).</title>
        <authorList>
            <person name="Kiss H."/>
            <person name="Lang E."/>
            <person name="Lapidus A."/>
            <person name="Copeland A."/>
            <person name="Nolan M."/>
            <person name="Glavina Del Rio T."/>
            <person name="Chen F."/>
            <person name="Lucas S."/>
            <person name="Tice H."/>
            <person name="Cheng J.F."/>
            <person name="Han C."/>
            <person name="Goodwin L."/>
            <person name="Pitluck S."/>
            <person name="Liolios K."/>
            <person name="Pati A."/>
            <person name="Ivanova N."/>
            <person name="Mavromatis K."/>
            <person name="Chen A."/>
            <person name="Palaniappan K."/>
            <person name="Land M."/>
            <person name="Hauser L."/>
            <person name="Chang Y.J."/>
            <person name="Jeffries C.D."/>
            <person name="Detter J.C."/>
            <person name="Brettin T."/>
            <person name="Spring S."/>
            <person name="Rohde M."/>
            <person name="Goker M."/>
            <person name="Woyke T."/>
            <person name="Bristow J."/>
            <person name="Eisen J.A."/>
            <person name="Markowitz V."/>
            <person name="Hugenholtz P."/>
            <person name="Kyrpides N.C."/>
            <person name="Klenk H.P."/>
        </authorList>
    </citation>
    <scope>NUCLEOTIDE SEQUENCE [LARGE SCALE GENOMIC DNA]</scope>
    <source>
        <strain evidence="5">DSM 12809 / NBRC 114555 / N2460</strain>
    </source>
</reference>
<keyword evidence="2 3" id="KW-0081">Bacteriolytic enzyme</keyword>
<evidence type="ECO:0000313" key="5">
    <source>
        <dbReference type="Proteomes" id="UP000002012"/>
    </source>
</evidence>
<dbReference type="GO" id="GO:0042742">
    <property type="term" value="P:defense response to bacterium"/>
    <property type="evidence" value="ECO:0007669"/>
    <property type="project" value="UniProtKB-KW"/>
</dbReference>
<evidence type="ECO:0000256" key="2">
    <source>
        <dbReference type="ARBA" id="ARBA00022638"/>
    </source>
</evidence>
<dbReference type="PaxDb" id="522772-Dacet_1138"/>
<dbReference type="EMBL" id="CP001968">
    <property type="protein sequence ID" value="ADD67910.1"/>
    <property type="molecule type" value="Genomic_DNA"/>
</dbReference>
<protein>
    <recommendedName>
        <fullName evidence="3">Lysozyme</fullName>
        <ecNumber evidence="3">3.2.1.17</ecNumber>
    </recommendedName>
</protein>
<dbReference type="eggNOG" id="COG3772">
    <property type="taxonomic scope" value="Bacteria"/>
</dbReference>
<keyword evidence="3 4" id="KW-0378">Hydrolase</keyword>
<comment type="catalytic activity">
    <reaction evidence="3">
        <text>Hydrolysis of (1-&gt;4)-beta-linkages between N-acetylmuramic acid and N-acetyl-D-glucosamine residues in a peptidoglycan and between N-acetyl-D-glucosamine residues in chitodextrins.</text>
        <dbReference type="EC" id="3.2.1.17"/>
    </reaction>
</comment>
<dbReference type="RefSeq" id="WP_013010432.1">
    <property type="nucleotide sequence ID" value="NC_013943.1"/>
</dbReference>
<comment type="similarity">
    <text evidence="3">Belongs to the glycosyl hydrolase 24 family.</text>
</comment>
<dbReference type="OrthoDB" id="9091992at2"/>
<dbReference type="CAZy" id="GH24">
    <property type="family name" value="Glycoside Hydrolase Family 24"/>
</dbReference>
<organism evidence="4 5">
    <name type="scientific">Denitrovibrio acetiphilus (strain DSM 12809 / NBRC 114555 / N2460)</name>
    <dbReference type="NCBI Taxonomy" id="522772"/>
    <lineage>
        <taxon>Bacteria</taxon>
        <taxon>Pseudomonadati</taxon>
        <taxon>Deferribacterota</taxon>
        <taxon>Deferribacteres</taxon>
        <taxon>Deferribacterales</taxon>
        <taxon>Geovibrionaceae</taxon>
        <taxon>Denitrovibrio</taxon>
    </lineage>
</organism>
<keyword evidence="3" id="KW-0326">Glycosidase</keyword>
<dbReference type="InterPro" id="IPR023347">
    <property type="entry name" value="Lysozyme_dom_sf"/>
</dbReference>
<gene>
    <name evidence="4" type="ordered locus">Dacet_1138</name>
</gene>
<dbReference type="InterPro" id="IPR052619">
    <property type="entry name" value="Phage_lysozyme-like"/>
</dbReference>
<dbReference type="AlphaFoldDB" id="D4H7B1"/>
<dbReference type="Proteomes" id="UP000002012">
    <property type="component" value="Chromosome"/>
</dbReference>
<dbReference type="PANTHER" id="PTHR37406:SF1">
    <property type="entry name" value="T4-TYPE LYSOZYME 1-RELATED"/>
    <property type="match status" value="1"/>
</dbReference>
<dbReference type="PANTHER" id="PTHR37406">
    <property type="entry name" value="T4-TYPE LYSOZYME 1-RELATED"/>
    <property type="match status" value="1"/>
</dbReference>
<dbReference type="Pfam" id="PF00959">
    <property type="entry name" value="Phage_lysozyme"/>
    <property type="match status" value="1"/>
</dbReference>
<dbReference type="SUPFAM" id="SSF53955">
    <property type="entry name" value="Lysozyme-like"/>
    <property type="match status" value="1"/>
</dbReference>
<dbReference type="KEGG" id="dap:Dacet_1138"/>
<dbReference type="HOGENOM" id="CLU_115295_0_0_0"/>
<dbReference type="EC" id="3.2.1.17" evidence="3"/>
<dbReference type="GO" id="GO:0003796">
    <property type="term" value="F:lysozyme activity"/>
    <property type="evidence" value="ECO:0007669"/>
    <property type="project" value="UniProtKB-EC"/>
</dbReference>
<keyword evidence="5" id="KW-1185">Reference proteome</keyword>
<evidence type="ECO:0000256" key="1">
    <source>
        <dbReference type="ARBA" id="ARBA00022529"/>
    </source>
</evidence>
<evidence type="ECO:0000256" key="3">
    <source>
        <dbReference type="RuleBase" id="RU003788"/>
    </source>
</evidence>
<accession>D4H7B1</accession>
<dbReference type="GO" id="GO:0016998">
    <property type="term" value="P:cell wall macromolecule catabolic process"/>
    <property type="evidence" value="ECO:0007669"/>
    <property type="project" value="InterPro"/>
</dbReference>
<evidence type="ECO:0000313" key="4">
    <source>
        <dbReference type="EMBL" id="ADD67910.1"/>
    </source>
</evidence>
<dbReference type="STRING" id="522772.Dacet_1138"/>
<name>D4H7B1_DENA2</name>
<dbReference type="InParanoid" id="D4H7B1"/>
<dbReference type="InterPro" id="IPR002196">
    <property type="entry name" value="Glyco_hydro_24"/>
</dbReference>